<organism evidence="3">
    <name type="scientific">Leptosphaeria maculans (strain JN3 / isolate v23.1.3 / race Av1-4-5-6-7-8)</name>
    <name type="common">Blackleg fungus</name>
    <name type="synonym">Phoma lingam</name>
    <dbReference type="NCBI Taxonomy" id="985895"/>
    <lineage>
        <taxon>Eukaryota</taxon>
        <taxon>Fungi</taxon>
        <taxon>Dikarya</taxon>
        <taxon>Ascomycota</taxon>
        <taxon>Pezizomycotina</taxon>
        <taxon>Dothideomycetes</taxon>
        <taxon>Pleosporomycetidae</taxon>
        <taxon>Pleosporales</taxon>
        <taxon>Pleosporineae</taxon>
        <taxon>Leptosphaeriaceae</taxon>
        <taxon>Plenodomus</taxon>
        <taxon>Plenodomus lingam/Leptosphaeria maculans species complex</taxon>
    </lineage>
</organism>
<evidence type="ECO:0000313" key="2">
    <source>
        <dbReference type="EMBL" id="CBX94558.1"/>
    </source>
</evidence>
<dbReference type="InParanoid" id="E4ZSX0"/>
<protein>
    <submittedName>
        <fullName evidence="2">Predicted protein</fullName>
    </submittedName>
</protein>
<name>E4ZSX0_LEPMJ</name>
<proteinExistence type="predicted"/>
<feature type="compositionally biased region" description="Basic residues" evidence="1">
    <location>
        <begin position="50"/>
        <end position="59"/>
    </location>
</feature>
<dbReference type="AlphaFoldDB" id="E4ZSX0"/>
<feature type="compositionally biased region" description="Low complexity" evidence="1">
    <location>
        <begin position="60"/>
        <end position="75"/>
    </location>
</feature>
<sequence length="84" mass="9200">MQALSSHSAGSFKWDYPQCNAQAYQTQDLVNLAASNSLDGGGGQGQGKPGSHRGMRARGRGQQQQQQQQRQQQATRRNKTKKGK</sequence>
<feature type="compositionally biased region" description="Gly residues" evidence="1">
    <location>
        <begin position="39"/>
        <end position="48"/>
    </location>
</feature>
<gene>
    <name evidence="2" type="ORF">LEMA_uP120490.1</name>
</gene>
<evidence type="ECO:0000256" key="1">
    <source>
        <dbReference type="SAM" id="MobiDB-lite"/>
    </source>
</evidence>
<dbReference type="HOGENOM" id="CLU_2527878_0_0_1"/>
<feature type="region of interest" description="Disordered" evidence="1">
    <location>
        <begin position="34"/>
        <end position="84"/>
    </location>
</feature>
<dbReference type="Proteomes" id="UP000002668">
    <property type="component" value="Genome"/>
</dbReference>
<accession>E4ZSX0</accession>
<dbReference type="EMBL" id="FP929123">
    <property type="protein sequence ID" value="CBX94558.1"/>
    <property type="molecule type" value="Genomic_DNA"/>
</dbReference>
<keyword evidence="3" id="KW-1185">Reference proteome</keyword>
<dbReference type="VEuPathDB" id="FungiDB:LEMA_uP120490.1"/>
<reference evidence="3" key="1">
    <citation type="journal article" date="2011" name="Nat. Commun.">
        <title>Effector diversification within compartments of the Leptosphaeria maculans genome affected by Repeat-Induced Point mutations.</title>
        <authorList>
            <person name="Rouxel T."/>
            <person name="Grandaubert J."/>
            <person name="Hane J.K."/>
            <person name="Hoede C."/>
            <person name="van de Wouw A.P."/>
            <person name="Couloux A."/>
            <person name="Dominguez V."/>
            <person name="Anthouard V."/>
            <person name="Bally P."/>
            <person name="Bourras S."/>
            <person name="Cozijnsen A.J."/>
            <person name="Ciuffetti L.M."/>
            <person name="Degrave A."/>
            <person name="Dilmaghani A."/>
            <person name="Duret L."/>
            <person name="Fudal I."/>
            <person name="Goodwin S.B."/>
            <person name="Gout L."/>
            <person name="Glaser N."/>
            <person name="Linglin J."/>
            <person name="Kema G.H.J."/>
            <person name="Lapalu N."/>
            <person name="Lawrence C.B."/>
            <person name="May K."/>
            <person name="Meyer M."/>
            <person name="Ollivier B."/>
            <person name="Poulain J."/>
            <person name="Schoch C.L."/>
            <person name="Simon A."/>
            <person name="Spatafora J.W."/>
            <person name="Stachowiak A."/>
            <person name="Turgeon B.G."/>
            <person name="Tyler B.M."/>
            <person name="Vincent D."/>
            <person name="Weissenbach J."/>
            <person name="Amselem J."/>
            <person name="Quesneville H."/>
            <person name="Oliver R.P."/>
            <person name="Wincker P."/>
            <person name="Balesdent M.-H."/>
            <person name="Howlett B.J."/>
        </authorList>
    </citation>
    <scope>NUCLEOTIDE SEQUENCE [LARGE SCALE GENOMIC DNA]</scope>
    <source>
        <strain evidence="3">JN3 / isolate v23.1.3 / race Av1-4-5-6-7-8</strain>
    </source>
</reference>
<evidence type="ECO:0000313" key="3">
    <source>
        <dbReference type="Proteomes" id="UP000002668"/>
    </source>
</evidence>